<evidence type="ECO:0000259" key="2">
    <source>
        <dbReference type="Pfam" id="PF10440"/>
    </source>
</evidence>
<comment type="caution">
    <text evidence="3">The sequence shown here is derived from an EMBL/GenBank/DDBJ whole genome shotgun (WGS) entry which is preliminary data.</text>
</comment>
<dbReference type="Gene3D" id="1.10.8.850">
    <property type="entry name" value="Histone-lysine N methyltransferase , C-terminal domain-like"/>
    <property type="match status" value="1"/>
</dbReference>
<feature type="domain" description="WIYLD" evidence="2">
    <location>
        <begin position="7"/>
        <end position="61"/>
    </location>
</feature>
<dbReference type="PANTHER" id="PTHR46450:SF24">
    <property type="entry name" value="HISTONE-LYSINE N-METHYLTRANSFERASE SUVR4"/>
    <property type="match status" value="1"/>
</dbReference>
<dbReference type="EMBL" id="JAJJMB010001184">
    <property type="protein sequence ID" value="KAI3958150.1"/>
    <property type="molecule type" value="Genomic_DNA"/>
</dbReference>
<evidence type="ECO:0000313" key="4">
    <source>
        <dbReference type="Proteomes" id="UP001202328"/>
    </source>
</evidence>
<dbReference type="PANTHER" id="PTHR46450">
    <property type="entry name" value="INACTIVE HISTONE-LYSINE N-METHYLTRANSFERASE SUVR1-RELATED"/>
    <property type="match status" value="1"/>
</dbReference>
<evidence type="ECO:0000313" key="3">
    <source>
        <dbReference type="EMBL" id="KAI3958150.1"/>
    </source>
</evidence>
<reference evidence="3" key="1">
    <citation type="submission" date="2022-04" db="EMBL/GenBank/DDBJ databases">
        <title>A functionally conserved STORR gene fusion in Papaver species that diverged 16.8 million years ago.</title>
        <authorList>
            <person name="Catania T."/>
        </authorList>
    </citation>
    <scope>NUCLEOTIDE SEQUENCE</scope>
    <source>
        <strain evidence="3">S-188037</strain>
    </source>
</reference>
<evidence type="ECO:0000256" key="1">
    <source>
        <dbReference type="SAM" id="MobiDB-lite"/>
    </source>
</evidence>
<accession>A0AAD4TIG5</accession>
<dbReference type="InterPro" id="IPR018848">
    <property type="entry name" value="WIYLD_domain"/>
</dbReference>
<protein>
    <recommendedName>
        <fullName evidence="2">WIYLD domain-containing protein</fullName>
    </recommendedName>
</protein>
<feature type="region of interest" description="Disordered" evidence="1">
    <location>
        <begin position="123"/>
        <end position="155"/>
    </location>
</feature>
<dbReference type="Pfam" id="PF10440">
    <property type="entry name" value="WIYLD"/>
    <property type="match status" value="1"/>
</dbReference>
<dbReference type="AlphaFoldDB" id="A0AAD4TIG5"/>
<keyword evidence="4" id="KW-1185">Reference proteome</keyword>
<gene>
    <name evidence="3" type="ORF">MKW98_020792</name>
</gene>
<dbReference type="InterPro" id="IPR043017">
    <property type="entry name" value="WIYLD_dom_sf"/>
</dbReference>
<organism evidence="3 4">
    <name type="scientific">Papaver atlanticum</name>
    <dbReference type="NCBI Taxonomy" id="357466"/>
    <lineage>
        <taxon>Eukaryota</taxon>
        <taxon>Viridiplantae</taxon>
        <taxon>Streptophyta</taxon>
        <taxon>Embryophyta</taxon>
        <taxon>Tracheophyta</taxon>
        <taxon>Spermatophyta</taxon>
        <taxon>Magnoliopsida</taxon>
        <taxon>Ranunculales</taxon>
        <taxon>Papaveraceae</taxon>
        <taxon>Papaveroideae</taxon>
        <taxon>Papaver</taxon>
    </lineage>
</organism>
<proteinExistence type="predicted"/>
<sequence length="364" mass="39876">MAPPNPKALAAFKAMRALGIPAETIKPNLKKLYNLYDKNWSLIEEDNYRALADFIFQSQEEEEKETHKEEANVEVQLGNPLPATPPLLKRPKIEKLGHLGGGGDGFSNGDALEPDVALIRRNKRAQDDPRGLNHMPNGAEFGSHSGKGGQHEGDEGKWLVSRTFGSREEGISGSKRLSDECYNGQFKVPRSVVYPSESVPVSNEEKALIEYRVPCNAKGKYEDNGVSDEQRRSVATLKTPDLSSSDFEIASSELGDVKISMHLDFSAEEPDFRMPNINAVLKMVEDKCVKNYQITDPNFSLQKLMNDFCEACVEAGTETEKDGEGIVNGVSAVASLKNSSAHLTANSVLILSADGKVQSTWDSS</sequence>
<name>A0AAD4TIG5_9MAGN</name>
<dbReference type="Proteomes" id="UP001202328">
    <property type="component" value="Unassembled WGS sequence"/>
</dbReference>